<sequence length="115" mass="12536">MSRNVSSNRVPVFSLGERIRKSREDMGISQQAFAEALGVDRKTVSNWEGMRNHPRYGDLMLIASVADVSLEWLAGEEFRPTSGDVVARAAAEAGDTSQAHRGDTSRYSHAELAAA</sequence>
<dbReference type="InterPro" id="IPR010982">
    <property type="entry name" value="Lambda_DNA-bd_dom_sf"/>
</dbReference>
<dbReference type="InterPro" id="IPR001387">
    <property type="entry name" value="Cro/C1-type_HTH"/>
</dbReference>
<reference evidence="3 4" key="1">
    <citation type="submission" date="2019-07" db="EMBL/GenBank/DDBJ databases">
        <title>Genomic Encyclopedia of Archaeal and Bacterial Type Strains, Phase II (KMG-II): from individual species to whole genera.</title>
        <authorList>
            <person name="Goeker M."/>
        </authorList>
    </citation>
    <scope>NUCLEOTIDE SEQUENCE [LARGE SCALE GENOMIC DNA]</scope>
    <source>
        <strain evidence="3 4">DSM 46842</strain>
    </source>
</reference>
<dbReference type="GO" id="GO:0003677">
    <property type="term" value="F:DNA binding"/>
    <property type="evidence" value="ECO:0007669"/>
    <property type="project" value="InterPro"/>
</dbReference>
<dbReference type="PROSITE" id="PS50943">
    <property type="entry name" value="HTH_CROC1"/>
    <property type="match status" value="1"/>
</dbReference>
<evidence type="ECO:0000256" key="1">
    <source>
        <dbReference type="SAM" id="MobiDB-lite"/>
    </source>
</evidence>
<dbReference type="SMART" id="SM00530">
    <property type="entry name" value="HTH_XRE"/>
    <property type="match status" value="1"/>
</dbReference>
<protein>
    <submittedName>
        <fullName evidence="3">Helix-turn-helix protein</fullName>
    </submittedName>
</protein>
<keyword evidence="4" id="KW-1185">Reference proteome</keyword>
<dbReference type="SUPFAM" id="SSF47413">
    <property type="entry name" value="lambda repressor-like DNA-binding domains"/>
    <property type="match status" value="1"/>
</dbReference>
<dbReference type="RefSeq" id="WP_166535068.1">
    <property type="nucleotide sequence ID" value="NZ_VNHW01000020.1"/>
</dbReference>
<gene>
    <name evidence="3" type="ORF">BD833_12010</name>
</gene>
<accession>A0A5S5CQT7</accession>
<dbReference type="AlphaFoldDB" id="A0A5S5CQT7"/>
<feature type="domain" description="HTH cro/C1-type" evidence="2">
    <location>
        <begin position="19"/>
        <end position="73"/>
    </location>
</feature>
<evidence type="ECO:0000313" key="3">
    <source>
        <dbReference type="EMBL" id="TYP82026.1"/>
    </source>
</evidence>
<comment type="caution">
    <text evidence="3">The sequence shown here is derived from an EMBL/GenBank/DDBJ whole genome shotgun (WGS) entry which is preliminary data.</text>
</comment>
<feature type="region of interest" description="Disordered" evidence="1">
    <location>
        <begin position="89"/>
        <end position="115"/>
    </location>
</feature>
<dbReference type="Gene3D" id="1.10.260.40">
    <property type="entry name" value="lambda repressor-like DNA-binding domains"/>
    <property type="match status" value="1"/>
</dbReference>
<feature type="compositionally biased region" description="Basic and acidic residues" evidence="1">
    <location>
        <begin position="98"/>
        <end position="109"/>
    </location>
</feature>
<name>A0A5S5CQT7_9ACTN</name>
<dbReference type="Proteomes" id="UP000322499">
    <property type="component" value="Unassembled WGS sequence"/>
</dbReference>
<proteinExistence type="predicted"/>
<dbReference type="CDD" id="cd00093">
    <property type="entry name" value="HTH_XRE"/>
    <property type="match status" value="1"/>
</dbReference>
<dbReference type="EMBL" id="VNHW01000020">
    <property type="protein sequence ID" value="TYP82026.1"/>
    <property type="molecule type" value="Genomic_DNA"/>
</dbReference>
<evidence type="ECO:0000259" key="2">
    <source>
        <dbReference type="PROSITE" id="PS50943"/>
    </source>
</evidence>
<organism evidence="3 4">
    <name type="scientific">Blastococcus xanthinilyticus</name>
    <dbReference type="NCBI Taxonomy" id="1564164"/>
    <lineage>
        <taxon>Bacteria</taxon>
        <taxon>Bacillati</taxon>
        <taxon>Actinomycetota</taxon>
        <taxon>Actinomycetes</taxon>
        <taxon>Geodermatophilales</taxon>
        <taxon>Geodermatophilaceae</taxon>
        <taxon>Blastococcus</taxon>
    </lineage>
</organism>
<dbReference type="Pfam" id="PF01381">
    <property type="entry name" value="HTH_3"/>
    <property type="match status" value="1"/>
</dbReference>
<evidence type="ECO:0000313" key="4">
    <source>
        <dbReference type="Proteomes" id="UP000322499"/>
    </source>
</evidence>